<dbReference type="Proteomes" id="UP001597052">
    <property type="component" value="Unassembled WGS sequence"/>
</dbReference>
<dbReference type="AlphaFoldDB" id="A0ABD6DD13"/>
<dbReference type="EMBL" id="JBHUDM010000005">
    <property type="protein sequence ID" value="MFD1643272.1"/>
    <property type="molecule type" value="Genomic_DNA"/>
</dbReference>
<dbReference type="RefSeq" id="WP_256397005.1">
    <property type="nucleotide sequence ID" value="NZ_JANHDJ010000006.1"/>
</dbReference>
<reference evidence="1 2" key="1">
    <citation type="journal article" date="2019" name="Int. J. Syst. Evol. Microbiol.">
        <title>The Global Catalogue of Microorganisms (GCM) 10K type strain sequencing project: providing services to taxonomists for standard genome sequencing and annotation.</title>
        <authorList>
            <consortium name="The Broad Institute Genomics Platform"/>
            <consortium name="The Broad Institute Genome Sequencing Center for Infectious Disease"/>
            <person name="Wu L."/>
            <person name="Ma J."/>
        </authorList>
    </citation>
    <scope>NUCLEOTIDE SEQUENCE [LARGE SCALE GENOMIC DNA]</scope>
    <source>
        <strain evidence="1 2">CGMCC 1.10593</strain>
    </source>
</reference>
<comment type="caution">
    <text evidence="1">The sequence shown here is derived from an EMBL/GenBank/DDBJ whole genome shotgun (WGS) entry which is preliminary data.</text>
</comment>
<name>A0ABD6DD13_9EURY</name>
<proteinExistence type="predicted"/>
<keyword evidence="2" id="KW-1185">Reference proteome</keyword>
<organism evidence="1 2">
    <name type="scientific">Halohasta litorea</name>
    <dbReference type="NCBI Taxonomy" id="869891"/>
    <lineage>
        <taxon>Archaea</taxon>
        <taxon>Methanobacteriati</taxon>
        <taxon>Methanobacteriota</taxon>
        <taxon>Stenosarchaea group</taxon>
        <taxon>Halobacteria</taxon>
        <taxon>Halobacteriales</taxon>
        <taxon>Haloferacaceae</taxon>
        <taxon>Halohasta</taxon>
    </lineage>
</organism>
<gene>
    <name evidence="1" type="ORF">ACFSBW_15470</name>
</gene>
<evidence type="ECO:0000313" key="2">
    <source>
        <dbReference type="Proteomes" id="UP001597052"/>
    </source>
</evidence>
<protein>
    <submittedName>
        <fullName evidence="1">Uncharacterized protein</fullName>
    </submittedName>
</protein>
<accession>A0ABD6DD13</accession>
<evidence type="ECO:0000313" key="1">
    <source>
        <dbReference type="EMBL" id="MFD1643272.1"/>
    </source>
</evidence>
<sequence length="301" mass="33774">MPTINSYKNDPGYYIRAWTSELGNINYQLKPQGWDIINDWDSLPTDGSISWQQINALKSVGVVYTDDTGVIHPDDEKFQPDPDQIDSTDLTSEEVESFLDAIRTNCSLSSEQISALYQIFGIQPPETEVDEQFEGAVKSLKADLKADISAGNIPVNETLPLTRAQKFFRVDPDDGTTKRDDVEVVCFVLEAEDVEERGVEFEETEEMNTVAVTIVSPGTGEEQHRDFVMHFIFFNDTEIAAWSALSSQELTWEIRSELFGQISTILPPTVDALTDSGTTISEKPSNFDISFTHEDLKLIEQ</sequence>